<gene>
    <name evidence="2" type="ORF">M6B38_245980</name>
    <name evidence="3" type="ORF">M6B38_301335</name>
</gene>
<evidence type="ECO:0000256" key="1">
    <source>
        <dbReference type="SAM" id="Phobius"/>
    </source>
</evidence>
<keyword evidence="4" id="KW-1185">Reference proteome</keyword>
<keyword evidence="1" id="KW-0472">Membrane</keyword>
<evidence type="ECO:0000313" key="3">
    <source>
        <dbReference type="EMBL" id="KAJ6842442.1"/>
    </source>
</evidence>
<evidence type="ECO:0000313" key="4">
    <source>
        <dbReference type="Proteomes" id="UP001140949"/>
    </source>
</evidence>
<reference evidence="3" key="1">
    <citation type="journal article" date="2023" name="GigaByte">
        <title>Genome assembly of the bearded iris, Iris pallida Lam.</title>
        <authorList>
            <person name="Bruccoleri R.E."/>
            <person name="Oakeley E.J."/>
            <person name="Faust A.M.E."/>
            <person name="Altorfer M."/>
            <person name="Dessus-Babus S."/>
            <person name="Burckhardt D."/>
            <person name="Oertli M."/>
            <person name="Naumann U."/>
            <person name="Petersen F."/>
            <person name="Wong J."/>
        </authorList>
    </citation>
    <scope>NUCLEOTIDE SEQUENCE</scope>
    <source>
        <strain evidence="3">GSM-AAB239-AS_SAM_17_03QT</strain>
    </source>
</reference>
<evidence type="ECO:0000313" key="2">
    <source>
        <dbReference type="EMBL" id="KAJ6791186.1"/>
    </source>
</evidence>
<accession>A0AAX6HNQ9</accession>
<organism evidence="3 4">
    <name type="scientific">Iris pallida</name>
    <name type="common">Sweet iris</name>
    <dbReference type="NCBI Taxonomy" id="29817"/>
    <lineage>
        <taxon>Eukaryota</taxon>
        <taxon>Viridiplantae</taxon>
        <taxon>Streptophyta</taxon>
        <taxon>Embryophyta</taxon>
        <taxon>Tracheophyta</taxon>
        <taxon>Spermatophyta</taxon>
        <taxon>Magnoliopsida</taxon>
        <taxon>Liliopsida</taxon>
        <taxon>Asparagales</taxon>
        <taxon>Iridaceae</taxon>
        <taxon>Iridoideae</taxon>
        <taxon>Irideae</taxon>
        <taxon>Iris</taxon>
    </lineage>
</organism>
<dbReference type="AlphaFoldDB" id="A0AAX6HNQ9"/>
<reference evidence="3" key="2">
    <citation type="submission" date="2023-04" db="EMBL/GenBank/DDBJ databases">
        <authorList>
            <person name="Bruccoleri R.E."/>
            <person name="Oakeley E.J."/>
            <person name="Faust A.-M."/>
            <person name="Dessus-Babus S."/>
            <person name="Altorfer M."/>
            <person name="Burckhardt D."/>
            <person name="Oertli M."/>
            <person name="Naumann U."/>
            <person name="Petersen F."/>
            <person name="Wong J."/>
        </authorList>
    </citation>
    <scope>NUCLEOTIDE SEQUENCE</scope>
    <source>
        <strain evidence="3">GSM-AAB239-AS_SAM_17_03QT</strain>
        <tissue evidence="3">Leaf</tissue>
    </source>
</reference>
<sequence>MPCSFSYWTHYYTIWSCTLVHVLYLYPGAGKYYRYVIKAQARNHVNSLGLTSCTWDSKSYHYLCLFMCFPQSVTYSSSYFKSHVRFFCYMFHVQFRLCIYNFMFIIFHCSFFLFTCRTCFIIVECTLLCS</sequence>
<feature type="transmembrane region" description="Helical" evidence="1">
    <location>
        <begin position="12"/>
        <end position="29"/>
    </location>
</feature>
<name>A0AAX6HNQ9_IRIPA</name>
<proteinExistence type="predicted"/>
<dbReference type="Proteomes" id="UP001140949">
    <property type="component" value="Unassembled WGS sequence"/>
</dbReference>
<dbReference type="EMBL" id="JANAVB010007600">
    <property type="protein sequence ID" value="KAJ6842442.1"/>
    <property type="molecule type" value="Genomic_DNA"/>
</dbReference>
<feature type="transmembrane region" description="Helical" evidence="1">
    <location>
        <begin position="99"/>
        <end position="123"/>
    </location>
</feature>
<protein>
    <submittedName>
        <fullName evidence="3">Leucine-rich repeat extensin-like protein 3</fullName>
    </submittedName>
</protein>
<dbReference type="EMBL" id="JANAVB010044619">
    <property type="protein sequence ID" value="KAJ6791186.1"/>
    <property type="molecule type" value="Genomic_DNA"/>
</dbReference>
<keyword evidence="1" id="KW-0812">Transmembrane</keyword>
<comment type="caution">
    <text evidence="3">The sequence shown here is derived from an EMBL/GenBank/DDBJ whole genome shotgun (WGS) entry which is preliminary data.</text>
</comment>
<keyword evidence="1" id="KW-1133">Transmembrane helix</keyword>